<dbReference type="Pfam" id="PF04717">
    <property type="entry name" value="Phage_base_V"/>
    <property type="match status" value="1"/>
</dbReference>
<sequence>MNRIVTLQGTFSDSDVRFRSLRGKESLSALYEFELEVLSANYSLDIKQTLGKPLSLSIALDKGTPRQLAGQVSRMELIGRESNTSRDYVYRLSVRPWLWFLTCTSDCKIFQKKSVVEILDEVFSDYDYPVEKRLTSTYRQWEYCVQYQETDFNFVSRLMEQEGIYYFFEHNEAGETLVLADDISTLTPMPGYAELAYLPPDRLVNTSEVGVTHWQVSEEVRPGSYMVGDYDFSKPKADMRQLQINPQQHSNDQFEMYDWMGGFIDQAHAESYSRIRLEEAQALREQTRAQSQLPAIMPGFTFTLDGHPRNSENRDYLVVSADYDFHEAGYASGSEEARYDTRFIVQPTTQPYRAPRLTPLPLTHGPQTARVVGPAGEEIWTDQYGRVKVQFHWDRYGQSNENSSCWVRVSSSWAGSNFGGLQIPRIGQEVVVNFINGMPDRPLIVGCVYNADQMPPFNLPAASTQSGIVTRSLQQGTTENASMLRFDDKRGAEQVRLHAERNLDTSVENDETHKVNKHRTKHVQGNEASTIGGHQHREVHGNINTRSHQCINMEALKKLCMEACEEMNQTSPSLNELLGQLFSMVGAHISLTGASIALTGAELECTGLHAGATLMRLHGTGCHIGNHGAKIQNIGAGINTYGALISIAGFALNNYSTQVKTCKYKVTC</sequence>
<dbReference type="EMBL" id="CP049140">
    <property type="protein sequence ID" value="QIE85590.1"/>
    <property type="molecule type" value="Genomic_DNA"/>
</dbReference>
<dbReference type="PANTHER" id="PTHR32305">
    <property type="match status" value="1"/>
</dbReference>
<evidence type="ECO:0000256" key="1">
    <source>
        <dbReference type="ARBA" id="ARBA00004613"/>
    </source>
</evidence>
<name>A0A6G6IRZ8_PSENT</name>
<dbReference type="EMBL" id="JADTFC010000021">
    <property type="protein sequence ID" value="MBG6287942.1"/>
    <property type="molecule type" value="Genomic_DNA"/>
</dbReference>
<dbReference type="Gene3D" id="3.55.50.10">
    <property type="entry name" value="Baseplate protein-like domains"/>
    <property type="match status" value="1"/>
</dbReference>
<evidence type="ECO:0000313" key="7">
    <source>
        <dbReference type="EMBL" id="QIE85590.1"/>
    </source>
</evidence>
<keyword evidence="3" id="KW-0964">Secreted</keyword>
<dbReference type="Proteomes" id="UP000501063">
    <property type="component" value="Chromosome"/>
</dbReference>
<dbReference type="InterPro" id="IPR017847">
    <property type="entry name" value="T6SS_RhsGE_Vgr_subset"/>
</dbReference>
<dbReference type="PANTHER" id="PTHR32305:SF15">
    <property type="entry name" value="PROTEIN RHSA-RELATED"/>
    <property type="match status" value="1"/>
</dbReference>
<dbReference type="InterPro" id="IPR054030">
    <property type="entry name" value="Gp5_Vgr_C"/>
</dbReference>
<dbReference type="NCBIfam" id="TIGR03361">
    <property type="entry name" value="VI_Rhs_Vgr"/>
    <property type="match status" value="1"/>
</dbReference>
<feature type="domain" description="Gp5/Type VI secretion system Vgr C-terminal trimerisation" evidence="5">
    <location>
        <begin position="466"/>
        <end position="544"/>
    </location>
</feature>
<accession>A0A6G6IRZ8</accession>
<dbReference type="SUPFAM" id="SSF69255">
    <property type="entry name" value="gp5 N-terminal domain-like"/>
    <property type="match status" value="1"/>
</dbReference>
<dbReference type="Gene3D" id="4.10.220.110">
    <property type="match status" value="1"/>
</dbReference>
<dbReference type="RefSeq" id="WP_164488231.1">
    <property type="nucleotide sequence ID" value="NZ_CP049140.1"/>
</dbReference>
<dbReference type="Proteomes" id="UP000608450">
    <property type="component" value="Unassembled WGS sequence"/>
</dbReference>
<dbReference type="InterPro" id="IPR050708">
    <property type="entry name" value="T6SS_VgrG/RHS"/>
</dbReference>
<feature type="domain" description="Gp5/Type VI secretion system Vgr protein OB-fold" evidence="4">
    <location>
        <begin position="382"/>
        <end position="449"/>
    </location>
</feature>
<dbReference type="Pfam" id="PF22178">
    <property type="entry name" value="Gp5_trimer_C"/>
    <property type="match status" value="1"/>
</dbReference>
<proteinExistence type="inferred from homology"/>
<dbReference type="GO" id="GO:0005576">
    <property type="term" value="C:extracellular region"/>
    <property type="evidence" value="ECO:0007669"/>
    <property type="project" value="UniProtKB-SubCell"/>
</dbReference>
<comment type="similarity">
    <text evidence="2">Belongs to the VgrG protein family.</text>
</comment>
<evidence type="ECO:0000259" key="5">
    <source>
        <dbReference type="Pfam" id="PF22178"/>
    </source>
</evidence>
<dbReference type="NCBIfam" id="TIGR01646">
    <property type="entry name" value="vgr_GE"/>
    <property type="match status" value="1"/>
</dbReference>
<dbReference type="Gene3D" id="2.40.50.230">
    <property type="entry name" value="Gp5 N-terminal domain"/>
    <property type="match status" value="1"/>
</dbReference>
<evidence type="ECO:0000256" key="3">
    <source>
        <dbReference type="ARBA" id="ARBA00022525"/>
    </source>
</evidence>
<dbReference type="AlphaFoldDB" id="A0A6G6IRZ8"/>
<reference evidence="7 8" key="1">
    <citation type="submission" date="2020-02" db="EMBL/GenBank/DDBJ databases">
        <title>Integrative conjugative elements (ICEs) and plasmids drive adaptation of Pseudomonas nitroreducens strain HBP1 to wastewater environment.</title>
        <authorList>
            <person name="Sentchilo V."/>
            <person name="Carraro N."/>
            <person name="Bertelli C."/>
            <person name="van der Meer J.R."/>
        </authorList>
    </citation>
    <scope>NUCLEOTIDE SEQUENCE [LARGE SCALE GENOMIC DNA]</scope>
    <source>
        <strain evidence="7 8">HBP1</strain>
    </source>
</reference>
<evidence type="ECO:0000313" key="8">
    <source>
        <dbReference type="Proteomes" id="UP000501063"/>
    </source>
</evidence>
<dbReference type="SUPFAM" id="SSF69279">
    <property type="entry name" value="Phage tail proteins"/>
    <property type="match status" value="2"/>
</dbReference>
<evidence type="ECO:0000313" key="9">
    <source>
        <dbReference type="Proteomes" id="UP000608450"/>
    </source>
</evidence>
<dbReference type="InterPro" id="IPR006531">
    <property type="entry name" value="Gp5/Vgr_OB"/>
</dbReference>
<dbReference type="Gene3D" id="2.30.110.50">
    <property type="match status" value="1"/>
</dbReference>
<protein>
    <submittedName>
        <fullName evidence="7">Type VI secretion system tip protein VgrG</fullName>
    </submittedName>
</protein>
<dbReference type="InterPro" id="IPR006533">
    <property type="entry name" value="T6SS_Vgr_RhsGE"/>
</dbReference>
<evidence type="ECO:0000256" key="2">
    <source>
        <dbReference type="ARBA" id="ARBA00005558"/>
    </source>
</evidence>
<evidence type="ECO:0000259" key="4">
    <source>
        <dbReference type="Pfam" id="PF04717"/>
    </source>
</evidence>
<dbReference type="KEGG" id="pnt:G5B91_04630"/>
<reference evidence="6 9" key="2">
    <citation type="submission" date="2020-11" db="EMBL/GenBank/DDBJ databases">
        <title>Enhanced detection system for hospital associated transmission using whole genome sequencing surveillance.</title>
        <authorList>
            <person name="Harrison L.H."/>
            <person name="Van Tyne D."/>
            <person name="Marsh J.W."/>
            <person name="Griffith M.P."/>
            <person name="Snyder D.J."/>
            <person name="Cooper V.S."/>
            <person name="Mustapha M."/>
        </authorList>
    </citation>
    <scope>NUCLEOTIDE SEQUENCE [LARGE SCALE GENOMIC DNA]</scope>
    <source>
        <strain evidence="6 9">PSA00705</strain>
    </source>
</reference>
<dbReference type="SUPFAM" id="SSF69349">
    <property type="entry name" value="Phage fibre proteins"/>
    <property type="match status" value="1"/>
</dbReference>
<organism evidence="7 8">
    <name type="scientific">Pseudomonas nitroreducens</name>
    <dbReference type="NCBI Taxonomy" id="46680"/>
    <lineage>
        <taxon>Bacteria</taxon>
        <taxon>Pseudomonadati</taxon>
        <taxon>Pseudomonadota</taxon>
        <taxon>Gammaproteobacteria</taxon>
        <taxon>Pseudomonadales</taxon>
        <taxon>Pseudomonadaceae</taxon>
        <taxon>Pseudomonas</taxon>
    </lineage>
</organism>
<dbReference type="InterPro" id="IPR037026">
    <property type="entry name" value="Vgr_OB-fold_dom_sf"/>
</dbReference>
<keyword evidence="9" id="KW-1185">Reference proteome</keyword>
<gene>
    <name evidence="7" type="primary">tssI</name>
    <name evidence="7" type="ORF">G5B91_04630</name>
    <name evidence="6" type="ORF">I5I61_10850</name>
</gene>
<dbReference type="Pfam" id="PF05954">
    <property type="entry name" value="Phage_GPD"/>
    <property type="match status" value="1"/>
</dbReference>
<comment type="subcellular location">
    <subcellularLocation>
        <location evidence="1">Secreted</location>
    </subcellularLocation>
</comment>
<evidence type="ECO:0000313" key="6">
    <source>
        <dbReference type="EMBL" id="MBG6287942.1"/>
    </source>
</evidence>